<keyword evidence="2" id="KW-1185">Reference proteome</keyword>
<proteinExistence type="predicted"/>
<organism evidence="1 2">
    <name type="scientific">Nocardia vulneris</name>
    <dbReference type="NCBI Taxonomy" id="1141657"/>
    <lineage>
        <taxon>Bacteria</taxon>
        <taxon>Bacillati</taxon>
        <taxon>Actinomycetota</taxon>
        <taxon>Actinomycetes</taxon>
        <taxon>Mycobacteriales</taxon>
        <taxon>Nocardiaceae</taxon>
        <taxon>Nocardia</taxon>
    </lineage>
</organism>
<protein>
    <submittedName>
        <fullName evidence="1">Uncharacterized protein</fullName>
    </submittedName>
</protein>
<dbReference type="EMBL" id="JNFP01000026">
    <property type="protein sequence ID" value="KIA63026.1"/>
    <property type="molecule type" value="Genomic_DNA"/>
</dbReference>
<dbReference type="RefSeq" id="WP_043673645.1">
    <property type="nucleotide sequence ID" value="NZ_BDCI01000004.1"/>
</dbReference>
<accession>A0ABR4ZCN0</accession>
<evidence type="ECO:0000313" key="1">
    <source>
        <dbReference type="EMBL" id="KIA63026.1"/>
    </source>
</evidence>
<sequence length="82" mass="9378">MSDERATAEPVRFELREYFIDPGSWRIGVYDSIDEAKGAADHECGGSLEWDDERDGREVATGSFRMRTHIREFIISEVSDAH</sequence>
<dbReference type="Proteomes" id="UP000031364">
    <property type="component" value="Unassembled WGS sequence"/>
</dbReference>
<reference evidence="1 2" key="1">
    <citation type="journal article" date="2014" name="Int. J. Syst. Evol. Microbiol.">
        <title>Nocardia vulneris sp. nov., isolated from wounds of human patients in North America.</title>
        <authorList>
            <person name="Lasker B.A."/>
            <person name="Bell M."/>
            <person name="Klenk H.P."/>
            <person name="Sproer C."/>
            <person name="Schumann C."/>
            <person name="Schumann P."/>
            <person name="Brown J.M."/>
        </authorList>
    </citation>
    <scope>NUCLEOTIDE SEQUENCE [LARGE SCALE GENOMIC DNA]</scope>
    <source>
        <strain evidence="1 2">W9851</strain>
    </source>
</reference>
<name>A0ABR4ZCN0_9NOCA</name>
<gene>
    <name evidence="1" type="ORF">FG87_21930</name>
</gene>
<evidence type="ECO:0000313" key="2">
    <source>
        <dbReference type="Proteomes" id="UP000031364"/>
    </source>
</evidence>
<comment type="caution">
    <text evidence="1">The sequence shown here is derived from an EMBL/GenBank/DDBJ whole genome shotgun (WGS) entry which is preliminary data.</text>
</comment>